<name>A0ABR3IP63_9AGAR</name>
<keyword evidence="4" id="KW-1185">Reference proteome</keyword>
<gene>
    <name evidence="3" type="ORF">HGRIS_001025</name>
    <name evidence="2" type="ORF">HGRIS_004235</name>
</gene>
<comment type="caution">
    <text evidence="2">The sequence shown here is derived from an EMBL/GenBank/DDBJ whole genome shotgun (WGS) entry which is preliminary data.</text>
</comment>
<proteinExistence type="predicted"/>
<dbReference type="EMBL" id="JASNQZ010000019">
    <property type="protein sequence ID" value="KAL0945081.1"/>
    <property type="molecule type" value="Genomic_DNA"/>
</dbReference>
<organism evidence="2 4">
    <name type="scientific">Hohenbuehelia grisea</name>
    <dbReference type="NCBI Taxonomy" id="104357"/>
    <lineage>
        <taxon>Eukaryota</taxon>
        <taxon>Fungi</taxon>
        <taxon>Dikarya</taxon>
        <taxon>Basidiomycota</taxon>
        <taxon>Agaricomycotina</taxon>
        <taxon>Agaricomycetes</taxon>
        <taxon>Agaricomycetidae</taxon>
        <taxon>Agaricales</taxon>
        <taxon>Pleurotineae</taxon>
        <taxon>Pleurotaceae</taxon>
        <taxon>Hohenbuehelia</taxon>
    </lineage>
</organism>
<dbReference type="EMBL" id="JASNQZ010000005">
    <property type="protein sequence ID" value="KAL0957208.1"/>
    <property type="molecule type" value="Genomic_DNA"/>
</dbReference>
<accession>A0ABR3IP63</accession>
<evidence type="ECO:0000313" key="4">
    <source>
        <dbReference type="Proteomes" id="UP001556367"/>
    </source>
</evidence>
<keyword evidence="1" id="KW-1133">Transmembrane helix</keyword>
<protein>
    <submittedName>
        <fullName evidence="2">Uncharacterized protein</fullName>
    </submittedName>
</protein>
<reference evidence="4" key="2">
    <citation type="submission" date="2024-06" db="EMBL/GenBank/DDBJ databases">
        <title>Multi-omics analyses provide insights into the biosynthesis of the anticancer antibiotic pleurotin in Hohenbuehelia grisea.</title>
        <authorList>
            <person name="Weaver J.A."/>
            <person name="Alberti F."/>
        </authorList>
    </citation>
    <scope>NUCLEOTIDE SEQUENCE [LARGE SCALE GENOMIC DNA]</scope>
    <source>
        <strain evidence="4">T-177</strain>
    </source>
</reference>
<reference evidence="2" key="1">
    <citation type="journal article" date="2024" name="ACS Chem. Biol.">
        <title>Early Steps of the Biosynthesis of the Anticancer Antibiotic Pleurotin.</title>
        <authorList>
            <person name="Weaver J.A."/>
            <person name="Alkhder D."/>
            <person name="Prasongpholchai P."/>
            <person name="Tadesse M.D."/>
            <person name="de Los Santos E.L."/>
            <person name="Song L."/>
            <person name="Corre C."/>
            <person name="Alberti F."/>
        </authorList>
    </citation>
    <scope>NUCLEOTIDE SEQUENCE</scope>
    <source>
        <strain evidence="2">T-177</strain>
    </source>
</reference>
<evidence type="ECO:0000313" key="2">
    <source>
        <dbReference type="EMBL" id="KAL0945081.1"/>
    </source>
</evidence>
<keyword evidence="1" id="KW-0812">Transmembrane</keyword>
<evidence type="ECO:0000313" key="3">
    <source>
        <dbReference type="EMBL" id="KAL0957208.1"/>
    </source>
</evidence>
<evidence type="ECO:0000256" key="1">
    <source>
        <dbReference type="SAM" id="Phobius"/>
    </source>
</evidence>
<dbReference type="Proteomes" id="UP001556367">
    <property type="component" value="Unassembled WGS sequence"/>
</dbReference>
<keyword evidence="1" id="KW-0472">Membrane</keyword>
<feature type="transmembrane region" description="Helical" evidence="1">
    <location>
        <begin position="21"/>
        <end position="41"/>
    </location>
</feature>
<sequence length="73" mass="8357">MVWYLKTQSVLPWRPFNQVTYNLSITLYALGPVIFPGQLLIDIDIDIVHLFVRPSFYVSAAYVLSGHSQAERS</sequence>